<dbReference type="AlphaFoldDB" id="A0A1I2MUP7"/>
<dbReference type="RefSeq" id="WP_143083655.1">
    <property type="nucleotide sequence ID" value="NZ_FOOH01000016.1"/>
</dbReference>
<gene>
    <name evidence="1" type="ORF">SAMN04488033_11635</name>
</gene>
<sequence length="190" mass="22377">MKIKNLFIYVILLSFINGYSQQDDSYELKILFSGMIENHKIDYQKSEKNSRIIVSRLVSNSPSSENDYLKMKELIAENKEYALRKVIQITEKYKEYERDTLYIESENSLEKTVTDFVQNWKRIKNNMKLNPDKRLILDGYGVVIFLKTNELNYDHISARSPSSTSHPEIFDLISKVKAFYKNEAKNPILE</sequence>
<organism evidence="1 2">
    <name type="scientific">Salegentibacter agarivorans</name>
    <dbReference type="NCBI Taxonomy" id="345907"/>
    <lineage>
        <taxon>Bacteria</taxon>
        <taxon>Pseudomonadati</taxon>
        <taxon>Bacteroidota</taxon>
        <taxon>Flavobacteriia</taxon>
        <taxon>Flavobacteriales</taxon>
        <taxon>Flavobacteriaceae</taxon>
        <taxon>Salegentibacter</taxon>
    </lineage>
</organism>
<keyword evidence="2" id="KW-1185">Reference proteome</keyword>
<proteinExistence type="predicted"/>
<dbReference type="EMBL" id="FOOH01000016">
    <property type="protein sequence ID" value="SFF95315.1"/>
    <property type="molecule type" value="Genomic_DNA"/>
</dbReference>
<name>A0A1I2MUP7_9FLAO</name>
<evidence type="ECO:0000313" key="2">
    <source>
        <dbReference type="Proteomes" id="UP000199116"/>
    </source>
</evidence>
<evidence type="ECO:0000313" key="1">
    <source>
        <dbReference type="EMBL" id="SFF95315.1"/>
    </source>
</evidence>
<dbReference type="Proteomes" id="UP000199116">
    <property type="component" value="Unassembled WGS sequence"/>
</dbReference>
<accession>A0A1I2MUP7</accession>
<reference evidence="2" key="1">
    <citation type="submission" date="2016-10" db="EMBL/GenBank/DDBJ databases">
        <authorList>
            <person name="Varghese N."/>
            <person name="Submissions S."/>
        </authorList>
    </citation>
    <scope>NUCLEOTIDE SEQUENCE [LARGE SCALE GENOMIC DNA]</scope>
    <source>
        <strain evidence="2">DSM 23515</strain>
    </source>
</reference>
<protein>
    <submittedName>
        <fullName evidence="1">Uncharacterized protein</fullName>
    </submittedName>
</protein>